<reference evidence="1 2" key="1">
    <citation type="submission" date="2018-05" db="EMBL/GenBank/DDBJ databases">
        <title>Complete genome sequence of Arcticibacterium luteifluviistationis SM1504T, a cytophagaceae bacterium isolated from Arctic surface seawater.</title>
        <authorList>
            <person name="Li Y."/>
            <person name="Qin Q.-L."/>
        </authorList>
    </citation>
    <scope>NUCLEOTIDE SEQUENCE [LARGE SCALE GENOMIC DNA]</scope>
    <source>
        <strain evidence="1 2">SM1504</strain>
    </source>
</reference>
<organism evidence="1 2">
    <name type="scientific">Arcticibacterium luteifluviistationis</name>
    <dbReference type="NCBI Taxonomy" id="1784714"/>
    <lineage>
        <taxon>Bacteria</taxon>
        <taxon>Pseudomonadati</taxon>
        <taxon>Bacteroidota</taxon>
        <taxon>Cytophagia</taxon>
        <taxon>Cytophagales</taxon>
        <taxon>Leadbetterellaceae</taxon>
        <taxon>Arcticibacterium</taxon>
    </lineage>
</organism>
<dbReference type="EMBL" id="CP029480">
    <property type="protein sequence ID" value="AWV99575.1"/>
    <property type="molecule type" value="Genomic_DNA"/>
</dbReference>
<evidence type="ECO:0000313" key="2">
    <source>
        <dbReference type="Proteomes" id="UP000249873"/>
    </source>
</evidence>
<keyword evidence="2" id="KW-1185">Reference proteome</keyword>
<accession>A0A2Z4GEW7</accession>
<protein>
    <recommendedName>
        <fullName evidence="3">Lipoprotein</fullName>
    </recommendedName>
</protein>
<proteinExistence type="predicted"/>
<sequence length="86" mass="9143">MKTLLLLGVVACLSLGCKKTSVLNPVNNNCEKNADDYTAALTAFANEQSKSNCESLKTTLTAAVNSCALGWGVDASDYEELDCSQY</sequence>
<dbReference type="PROSITE" id="PS51257">
    <property type="entry name" value="PROKAR_LIPOPROTEIN"/>
    <property type="match status" value="1"/>
</dbReference>
<dbReference type="KEGG" id="als:DJ013_15920"/>
<name>A0A2Z4GEW7_9BACT</name>
<dbReference type="Proteomes" id="UP000249873">
    <property type="component" value="Chromosome"/>
</dbReference>
<evidence type="ECO:0008006" key="3">
    <source>
        <dbReference type="Google" id="ProtNLM"/>
    </source>
</evidence>
<evidence type="ECO:0000313" key="1">
    <source>
        <dbReference type="EMBL" id="AWV99575.1"/>
    </source>
</evidence>
<dbReference type="RefSeq" id="WP_111372943.1">
    <property type="nucleotide sequence ID" value="NZ_CP029480.1"/>
</dbReference>
<dbReference type="AlphaFoldDB" id="A0A2Z4GEW7"/>
<gene>
    <name evidence="1" type="ORF">DJ013_15920</name>
</gene>